<proteinExistence type="predicted"/>
<feature type="domain" description="N-acetyltransferase" evidence="1">
    <location>
        <begin position="8"/>
        <end position="212"/>
    </location>
</feature>
<dbReference type="InterPro" id="IPR016181">
    <property type="entry name" value="Acyl_CoA_acyltransferase"/>
</dbReference>
<dbReference type="EMBL" id="DWUX01000070">
    <property type="protein sequence ID" value="HJD39139.1"/>
    <property type="molecule type" value="Genomic_DNA"/>
</dbReference>
<protein>
    <submittedName>
        <fullName evidence="2">GNAT family N-acetyltransferase</fullName>
        <ecNumber evidence="2">2.3.1.-</ecNumber>
    </submittedName>
</protein>
<sequence length="212" mass="25118">MVQKKQEITYGELRKEDYPRIENILGETWGFARRCKDQKIAKLLEKYYWATLLAQENFARTALINGRPVGIVLARKEGKGGAKPGMRLKSLIYALRLLINQEGRENLKVFRELNRQNREMFKKTGEKFDGELVYLNIMRNKRGRGMGTRLWEDAKDFIKENGGKNFFFFTDTTCDYKFYEEKGCVRIRQSEKILDLGGQRKHLKLFIYKYEF</sequence>
<evidence type="ECO:0000313" key="3">
    <source>
        <dbReference type="Proteomes" id="UP000823850"/>
    </source>
</evidence>
<reference evidence="2" key="2">
    <citation type="submission" date="2021-04" db="EMBL/GenBank/DDBJ databases">
        <authorList>
            <person name="Gilroy R."/>
        </authorList>
    </citation>
    <scope>NUCLEOTIDE SEQUENCE</scope>
    <source>
        <strain evidence="2">ChiW19-6364</strain>
    </source>
</reference>
<dbReference type="PROSITE" id="PS51186">
    <property type="entry name" value="GNAT"/>
    <property type="match status" value="1"/>
</dbReference>
<evidence type="ECO:0000259" key="1">
    <source>
        <dbReference type="PROSITE" id="PS51186"/>
    </source>
</evidence>
<accession>A0A9D2U4P1</accession>
<name>A0A9D2U4P1_9FIRM</name>
<keyword evidence="2" id="KW-0012">Acyltransferase</keyword>
<dbReference type="Pfam" id="PF00583">
    <property type="entry name" value="Acetyltransf_1"/>
    <property type="match status" value="1"/>
</dbReference>
<dbReference type="Proteomes" id="UP000823850">
    <property type="component" value="Unassembled WGS sequence"/>
</dbReference>
<dbReference type="EC" id="2.3.1.-" evidence="2"/>
<dbReference type="SUPFAM" id="SSF55729">
    <property type="entry name" value="Acyl-CoA N-acyltransferases (Nat)"/>
    <property type="match status" value="1"/>
</dbReference>
<organism evidence="2 3">
    <name type="scientific">Candidatus Blautia stercoripullorum</name>
    <dbReference type="NCBI Taxonomy" id="2838502"/>
    <lineage>
        <taxon>Bacteria</taxon>
        <taxon>Bacillati</taxon>
        <taxon>Bacillota</taxon>
        <taxon>Clostridia</taxon>
        <taxon>Lachnospirales</taxon>
        <taxon>Lachnospiraceae</taxon>
        <taxon>Blautia</taxon>
    </lineage>
</organism>
<reference evidence="2" key="1">
    <citation type="journal article" date="2021" name="PeerJ">
        <title>Extensive microbial diversity within the chicken gut microbiome revealed by metagenomics and culture.</title>
        <authorList>
            <person name="Gilroy R."/>
            <person name="Ravi A."/>
            <person name="Getino M."/>
            <person name="Pursley I."/>
            <person name="Horton D.L."/>
            <person name="Alikhan N.F."/>
            <person name="Baker D."/>
            <person name="Gharbi K."/>
            <person name="Hall N."/>
            <person name="Watson M."/>
            <person name="Adriaenssens E.M."/>
            <person name="Foster-Nyarko E."/>
            <person name="Jarju S."/>
            <person name="Secka A."/>
            <person name="Antonio M."/>
            <person name="Oren A."/>
            <person name="Chaudhuri R.R."/>
            <person name="La Ragione R."/>
            <person name="Hildebrand F."/>
            <person name="Pallen M.J."/>
        </authorList>
    </citation>
    <scope>NUCLEOTIDE SEQUENCE</scope>
    <source>
        <strain evidence="2">ChiW19-6364</strain>
    </source>
</reference>
<dbReference type="InterPro" id="IPR000182">
    <property type="entry name" value="GNAT_dom"/>
</dbReference>
<dbReference type="AlphaFoldDB" id="A0A9D2U4P1"/>
<evidence type="ECO:0000313" key="2">
    <source>
        <dbReference type="EMBL" id="HJD39139.1"/>
    </source>
</evidence>
<gene>
    <name evidence="2" type="ORF">H9913_03860</name>
</gene>
<dbReference type="Gene3D" id="3.40.630.30">
    <property type="match status" value="1"/>
</dbReference>
<dbReference type="GO" id="GO:0016747">
    <property type="term" value="F:acyltransferase activity, transferring groups other than amino-acyl groups"/>
    <property type="evidence" value="ECO:0007669"/>
    <property type="project" value="InterPro"/>
</dbReference>
<keyword evidence="2" id="KW-0808">Transferase</keyword>
<comment type="caution">
    <text evidence="2">The sequence shown here is derived from an EMBL/GenBank/DDBJ whole genome shotgun (WGS) entry which is preliminary data.</text>
</comment>